<dbReference type="GO" id="GO:0003677">
    <property type="term" value="F:DNA binding"/>
    <property type="evidence" value="ECO:0007669"/>
    <property type="project" value="UniProtKB-KW"/>
</dbReference>
<sequence length="180" mass="20745">MLAEKRKPRNKPVPYNRQPKKPNVKDAPLTSAQPVAHTSWQNLTLSDWLTVFAYIDAHPLTPQGDVVTHFKTLQSGALTFMQPTLSQKLKEHPELERHLSDNPNALSSKRPHIVTQPNVEKALFLWVMHMEQKGEQVNGPMLKEKRSRFEVLFNVPEEEQLSGEGWIAPFCRVYKICEFH</sequence>
<dbReference type="AlphaFoldDB" id="A0A0D0D8R7"/>
<reference evidence="4 5" key="1">
    <citation type="submission" date="2014-04" db="EMBL/GenBank/DDBJ databases">
        <authorList>
            <consortium name="DOE Joint Genome Institute"/>
            <person name="Kuo A."/>
            <person name="Kohler A."/>
            <person name="Jargeat P."/>
            <person name="Nagy L.G."/>
            <person name="Floudas D."/>
            <person name="Copeland A."/>
            <person name="Barry K.W."/>
            <person name="Cichocki N."/>
            <person name="Veneault-Fourrey C."/>
            <person name="LaButti K."/>
            <person name="Lindquist E.A."/>
            <person name="Lipzen A."/>
            <person name="Lundell T."/>
            <person name="Morin E."/>
            <person name="Murat C."/>
            <person name="Sun H."/>
            <person name="Tunlid A."/>
            <person name="Henrissat B."/>
            <person name="Grigoriev I.V."/>
            <person name="Hibbett D.S."/>
            <person name="Martin F."/>
            <person name="Nordberg H.P."/>
            <person name="Cantor M.N."/>
            <person name="Hua S.X."/>
        </authorList>
    </citation>
    <scope>NUCLEOTIDE SEQUENCE [LARGE SCALE GENOMIC DNA]</scope>
    <source>
        <strain evidence="4 5">Ve08.2h10</strain>
    </source>
</reference>
<dbReference type="EMBL" id="KN829688">
    <property type="protein sequence ID" value="KIK73490.1"/>
    <property type="molecule type" value="Genomic_DNA"/>
</dbReference>
<evidence type="ECO:0000313" key="5">
    <source>
        <dbReference type="Proteomes" id="UP000054538"/>
    </source>
</evidence>
<dbReference type="SUPFAM" id="SSF46689">
    <property type="entry name" value="Homeodomain-like"/>
    <property type="match status" value="1"/>
</dbReference>
<feature type="domain" description="HTH CENPB-type" evidence="3">
    <location>
        <begin position="107"/>
        <end position="180"/>
    </location>
</feature>
<dbReference type="Gene3D" id="1.10.10.60">
    <property type="entry name" value="Homeodomain-like"/>
    <property type="match status" value="1"/>
</dbReference>
<proteinExistence type="predicted"/>
<protein>
    <recommendedName>
        <fullName evidence="3">HTH CENPB-type domain-containing protein</fullName>
    </recommendedName>
</protein>
<dbReference type="InterPro" id="IPR009057">
    <property type="entry name" value="Homeodomain-like_sf"/>
</dbReference>
<reference evidence="5" key="2">
    <citation type="submission" date="2015-01" db="EMBL/GenBank/DDBJ databases">
        <title>Evolutionary Origins and Diversification of the Mycorrhizal Mutualists.</title>
        <authorList>
            <consortium name="DOE Joint Genome Institute"/>
            <consortium name="Mycorrhizal Genomics Consortium"/>
            <person name="Kohler A."/>
            <person name="Kuo A."/>
            <person name="Nagy L.G."/>
            <person name="Floudas D."/>
            <person name="Copeland A."/>
            <person name="Barry K.W."/>
            <person name="Cichocki N."/>
            <person name="Veneault-Fourrey C."/>
            <person name="LaButti K."/>
            <person name="Lindquist E.A."/>
            <person name="Lipzen A."/>
            <person name="Lundell T."/>
            <person name="Morin E."/>
            <person name="Murat C."/>
            <person name="Riley R."/>
            <person name="Ohm R."/>
            <person name="Sun H."/>
            <person name="Tunlid A."/>
            <person name="Henrissat B."/>
            <person name="Grigoriev I.V."/>
            <person name="Hibbett D.S."/>
            <person name="Martin F."/>
        </authorList>
    </citation>
    <scope>NUCLEOTIDE SEQUENCE [LARGE SCALE GENOMIC DNA]</scope>
    <source>
        <strain evidence="5">Ve08.2h10</strain>
    </source>
</reference>
<organism evidence="4 5">
    <name type="scientific">Paxillus rubicundulus Ve08.2h10</name>
    <dbReference type="NCBI Taxonomy" id="930991"/>
    <lineage>
        <taxon>Eukaryota</taxon>
        <taxon>Fungi</taxon>
        <taxon>Dikarya</taxon>
        <taxon>Basidiomycota</taxon>
        <taxon>Agaricomycotina</taxon>
        <taxon>Agaricomycetes</taxon>
        <taxon>Agaricomycetidae</taxon>
        <taxon>Boletales</taxon>
        <taxon>Paxilineae</taxon>
        <taxon>Paxillaceae</taxon>
        <taxon>Paxillus</taxon>
    </lineage>
</organism>
<dbReference type="InterPro" id="IPR006600">
    <property type="entry name" value="HTH_CenpB_DNA-bd_dom"/>
</dbReference>
<evidence type="ECO:0000256" key="1">
    <source>
        <dbReference type="ARBA" id="ARBA00023125"/>
    </source>
</evidence>
<keyword evidence="5" id="KW-1185">Reference proteome</keyword>
<name>A0A0D0D8R7_9AGAM</name>
<evidence type="ECO:0000259" key="3">
    <source>
        <dbReference type="PROSITE" id="PS51253"/>
    </source>
</evidence>
<dbReference type="HOGENOM" id="CLU_018294_8_0_1"/>
<dbReference type="InParanoid" id="A0A0D0D8R7"/>
<feature type="compositionally biased region" description="Basic residues" evidence="2">
    <location>
        <begin position="1"/>
        <end position="10"/>
    </location>
</feature>
<dbReference type="OrthoDB" id="162969at2759"/>
<keyword evidence="1" id="KW-0238">DNA-binding</keyword>
<gene>
    <name evidence="4" type="ORF">PAXRUDRAFT_20788</name>
</gene>
<dbReference type="PROSITE" id="PS51253">
    <property type="entry name" value="HTH_CENPB"/>
    <property type="match status" value="1"/>
</dbReference>
<feature type="region of interest" description="Disordered" evidence="2">
    <location>
        <begin position="1"/>
        <end position="28"/>
    </location>
</feature>
<dbReference type="Pfam" id="PF03221">
    <property type="entry name" value="HTH_Tnp_Tc5"/>
    <property type="match status" value="1"/>
</dbReference>
<accession>A0A0D0D8R7</accession>
<evidence type="ECO:0000256" key="2">
    <source>
        <dbReference type="SAM" id="MobiDB-lite"/>
    </source>
</evidence>
<evidence type="ECO:0000313" key="4">
    <source>
        <dbReference type="EMBL" id="KIK73490.1"/>
    </source>
</evidence>
<dbReference type="Proteomes" id="UP000054538">
    <property type="component" value="Unassembled WGS sequence"/>
</dbReference>